<dbReference type="PANTHER" id="PTHR24282">
    <property type="entry name" value="CYTOCHROME P450 FAMILY MEMBER"/>
    <property type="match status" value="1"/>
</dbReference>
<keyword evidence="5 11" id="KW-0479">Metal-binding</keyword>
<evidence type="ECO:0000256" key="1">
    <source>
        <dbReference type="ARBA" id="ARBA00004370"/>
    </source>
</evidence>
<dbReference type="Proteomes" id="UP001054889">
    <property type="component" value="Unassembled WGS sequence"/>
</dbReference>
<comment type="caution">
    <text evidence="13">The sequence shown here is derived from an EMBL/GenBank/DDBJ whole genome shotgun (WGS) entry which is preliminary data.</text>
</comment>
<dbReference type="GO" id="GO:0005506">
    <property type="term" value="F:iron ion binding"/>
    <property type="evidence" value="ECO:0007669"/>
    <property type="project" value="InterPro"/>
</dbReference>
<dbReference type="InterPro" id="IPR036396">
    <property type="entry name" value="Cyt_P450_sf"/>
</dbReference>
<dbReference type="GO" id="GO:0004497">
    <property type="term" value="F:monooxygenase activity"/>
    <property type="evidence" value="ECO:0007669"/>
    <property type="project" value="UniProtKB-KW"/>
</dbReference>
<dbReference type="InterPro" id="IPR017972">
    <property type="entry name" value="Cyt_P450_CS"/>
</dbReference>
<evidence type="ECO:0000256" key="7">
    <source>
        <dbReference type="ARBA" id="ARBA00023002"/>
    </source>
</evidence>
<comment type="subcellular location">
    <subcellularLocation>
        <location evidence="1">Membrane</location>
    </subcellularLocation>
</comment>
<accession>A0AAV5E730</accession>
<comment type="cofactor">
    <cofactor evidence="11">
        <name>heme</name>
        <dbReference type="ChEBI" id="CHEBI:30413"/>
    </cofactor>
</comment>
<evidence type="ECO:0000256" key="11">
    <source>
        <dbReference type="PIRSR" id="PIRSR602401-1"/>
    </source>
</evidence>
<evidence type="ECO:0000256" key="2">
    <source>
        <dbReference type="ARBA" id="ARBA00010617"/>
    </source>
</evidence>
<reference evidence="13" key="2">
    <citation type="submission" date="2021-12" db="EMBL/GenBank/DDBJ databases">
        <title>Resequencing data analysis of finger millet.</title>
        <authorList>
            <person name="Hatakeyama M."/>
            <person name="Aluri S."/>
            <person name="Balachadran M.T."/>
            <person name="Sivarajan S.R."/>
            <person name="Poveda L."/>
            <person name="Shimizu-Inatsugi R."/>
            <person name="Schlapbach R."/>
            <person name="Sreeman S.M."/>
            <person name="Shimizu K.K."/>
        </authorList>
    </citation>
    <scope>NUCLEOTIDE SEQUENCE</scope>
</reference>
<comment type="similarity">
    <text evidence="2 12">Belongs to the cytochrome P450 family.</text>
</comment>
<evidence type="ECO:0000256" key="4">
    <source>
        <dbReference type="ARBA" id="ARBA00022692"/>
    </source>
</evidence>
<keyword evidence="14" id="KW-1185">Reference proteome</keyword>
<dbReference type="GO" id="GO:0020037">
    <property type="term" value="F:heme binding"/>
    <property type="evidence" value="ECO:0007669"/>
    <property type="project" value="InterPro"/>
</dbReference>
<sequence length="473" mass="53489">MAIVIFGASPAAPPWSLLYAIGALAALWWAWRALERVWIRPLRLGRALRAQGLGGTAYRFPSGDMKEYVRLAMAARSQSMPLRSHAIAPRAVPFDHSILRQHGQVAVTWLGSEPRVILSDPKLIREILANKHGQFGKQRSTAWIERMLANGLTAHQGKKWVVHRRIINHAFHLEKLEVSSKSATCCIMNFSIRYYPILACFETELIRRWHDSVGAGDVDKIDIWPEFQNLTGDVISRAAFGSSFSEGRRIFQLQSEQAQNAVKMVHLMYIPGHNRRAETVLLRWNGTTAVLLTWTMVVLSMHPEWQDRAREEVLRVFGKSQPDSEGINHLRIVTMVLYEVLRLYPPILLVSRETYQKSELGGVEYPPGVTFTLPIVCIHHDPDVWGEDVDRFRPERFAEGVSKASKDAPAFFPFGWGPKICVGQNFALLEAKIGLAMILQHFLFELSPSYSHAPCAVSTLQPQYGAQIKLKKL</sequence>
<dbReference type="PANTHER" id="PTHR24282:SF171">
    <property type="entry name" value="OS01G0628900 PROTEIN"/>
    <property type="match status" value="1"/>
</dbReference>
<evidence type="ECO:0000256" key="5">
    <source>
        <dbReference type="ARBA" id="ARBA00022723"/>
    </source>
</evidence>
<evidence type="ECO:0000313" key="14">
    <source>
        <dbReference type="Proteomes" id="UP001054889"/>
    </source>
</evidence>
<dbReference type="InterPro" id="IPR002401">
    <property type="entry name" value="Cyt_P450_E_grp-I"/>
</dbReference>
<evidence type="ECO:0000256" key="6">
    <source>
        <dbReference type="ARBA" id="ARBA00022989"/>
    </source>
</evidence>
<keyword evidence="8 11" id="KW-0408">Iron</keyword>
<evidence type="ECO:0000256" key="10">
    <source>
        <dbReference type="ARBA" id="ARBA00023136"/>
    </source>
</evidence>
<dbReference type="GO" id="GO:0006629">
    <property type="term" value="P:lipid metabolic process"/>
    <property type="evidence" value="ECO:0007669"/>
    <property type="project" value="UniProtKB-ARBA"/>
</dbReference>
<keyword evidence="6" id="KW-1133">Transmembrane helix</keyword>
<dbReference type="Pfam" id="PF00067">
    <property type="entry name" value="p450"/>
    <property type="match status" value="2"/>
</dbReference>
<name>A0AAV5E730_ELECO</name>
<dbReference type="GO" id="GO:0016705">
    <property type="term" value="F:oxidoreductase activity, acting on paired donors, with incorporation or reduction of molecular oxygen"/>
    <property type="evidence" value="ECO:0007669"/>
    <property type="project" value="InterPro"/>
</dbReference>
<feature type="binding site" description="axial binding residue" evidence="11">
    <location>
        <position position="421"/>
    </location>
    <ligand>
        <name>heme</name>
        <dbReference type="ChEBI" id="CHEBI:30413"/>
    </ligand>
    <ligandPart>
        <name>Fe</name>
        <dbReference type="ChEBI" id="CHEBI:18248"/>
    </ligandPart>
</feature>
<keyword evidence="3 11" id="KW-0349">Heme</keyword>
<evidence type="ECO:0000256" key="12">
    <source>
        <dbReference type="RuleBase" id="RU000461"/>
    </source>
</evidence>
<dbReference type="PRINTS" id="PR00385">
    <property type="entry name" value="P450"/>
</dbReference>
<gene>
    <name evidence="13" type="primary">gb05463</name>
    <name evidence="13" type="ORF">PR202_gb05463</name>
</gene>
<keyword evidence="9 12" id="KW-0503">Monooxygenase</keyword>
<organism evidence="13 14">
    <name type="scientific">Eleusine coracana subsp. coracana</name>
    <dbReference type="NCBI Taxonomy" id="191504"/>
    <lineage>
        <taxon>Eukaryota</taxon>
        <taxon>Viridiplantae</taxon>
        <taxon>Streptophyta</taxon>
        <taxon>Embryophyta</taxon>
        <taxon>Tracheophyta</taxon>
        <taxon>Spermatophyta</taxon>
        <taxon>Magnoliopsida</taxon>
        <taxon>Liliopsida</taxon>
        <taxon>Poales</taxon>
        <taxon>Poaceae</taxon>
        <taxon>PACMAD clade</taxon>
        <taxon>Chloridoideae</taxon>
        <taxon>Cynodonteae</taxon>
        <taxon>Eleusininae</taxon>
        <taxon>Eleusine</taxon>
    </lineage>
</organism>
<dbReference type="InterPro" id="IPR050665">
    <property type="entry name" value="Cytochrome_P450_Monooxygen"/>
</dbReference>
<reference evidence="13" key="1">
    <citation type="journal article" date="2018" name="DNA Res.">
        <title>Multiple hybrid de novo genome assembly of finger millet, an orphan allotetraploid crop.</title>
        <authorList>
            <person name="Hatakeyama M."/>
            <person name="Aluri S."/>
            <person name="Balachadran M.T."/>
            <person name="Sivarajan S.R."/>
            <person name="Patrignani A."/>
            <person name="Gruter S."/>
            <person name="Poveda L."/>
            <person name="Shimizu-Inatsugi R."/>
            <person name="Baeten J."/>
            <person name="Francoijs K.J."/>
            <person name="Nataraja K.N."/>
            <person name="Reddy Y.A.N."/>
            <person name="Phadnis S."/>
            <person name="Ravikumar R.L."/>
            <person name="Schlapbach R."/>
            <person name="Sreeman S.M."/>
            <person name="Shimizu K.K."/>
        </authorList>
    </citation>
    <scope>NUCLEOTIDE SEQUENCE</scope>
</reference>
<keyword evidence="10" id="KW-0472">Membrane</keyword>
<evidence type="ECO:0000313" key="13">
    <source>
        <dbReference type="EMBL" id="GJN18315.1"/>
    </source>
</evidence>
<keyword evidence="7 12" id="KW-0560">Oxidoreductase</keyword>
<dbReference type="SUPFAM" id="SSF48264">
    <property type="entry name" value="Cytochrome P450"/>
    <property type="match status" value="1"/>
</dbReference>
<proteinExistence type="inferred from homology"/>
<dbReference type="PROSITE" id="PS00086">
    <property type="entry name" value="CYTOCHROME_P450"/>
    <property type="match status" value="1"/>
</dbReference>
<dbReference type="AlphaFoldDB" id="A0AAV5E730"/>
<dbReference type="PRINTS" id="PR00463">
    <property type="entry name" value="EP450I"/>
</dbReference>
<evidence type="ECO:0000256" key="8">
    <source>
        <dbReference type="ARBA" id="ARBA00023004"/>
    </source>
</evidence>
<protein>
    <submittedName>
        <fullName evidence="13">Uncharacterized protein</fullName>
    </submittedName>
</protein>
<keyword evidence="4" id="KW-0812">Transmembrane</keyword>
<dbReference type="Gene3D" id="1.10.630.10">
    <property type="entry name" value="Cytochrome P450"/>
    <property type="match status" value="2"/>
</dbReference>
<evidence type="ECO:0000256" key="3">
    <source>
        <dbReference type="ARBA" id="ARBA00022617"/>
    </source>
</evidence>
<dbReference type="EMBL" id="BQKI01000073">
    <property type="protein sequence ID" value="GJN18315.1"/>
    <property type="molecule type" value="Genomic_DNA"/>
</dbReference>
<evidence type="ECO:0000256" key="9">
    <source>
        <dbReference type="ARBA" id="ARBA00023033"/>
    </source>
</evidence>
<dbReference type="GO" id="GO:0016020">
    <property type="term" value="C:membrane"/>
    <property type="evidence" value="ECO:0007669"/>
    <property type="project" value="UniProtKB-SubCell"/>
</dbReference>
<dbReference type="InterPro" id="IPR001128">
    <property type="entry name" value="Cyt_P450"/>
</dbReference>